<keyword evidence="1" id="KW-0472">Membrane</keyword>
<keyword evidence="1" id="KW-1133">Transmembrane helix</keyword>
<feature type="transmembrane region" description="Helical" evidence="1">
    <location>
        <begin position="35"/>
        <end position="56"/>
    </location>
</feature>
<name>A0A974S9X2_9CAUL</name>
<reference evidence="2" key="1">
    <citation type="submission" date="2021-01" db="EMBL/GenBank/DDBJ databases">
        <title>Genome sequence of Phenylobacterium sp. 20VBR1 isolated from a valley glaceir, Ny-Alesund, Svalbard.</title>
        <authorList>
            <person name="Thomas F.A."/>
            <person name="Krishnan K.P."/>
            <person name="Sinha R.K."/>
        </authorList>
    </citation>
    <scope>NUCLEOTIDE SEQUENCE</scope>
    <source>
        <strain evidence="2">20VBR1</strain>
    </source>
</reference>
<protein>
    <submittedName>
        <fullName evidence="2">Uncharacterized protein</fullName>
    </submittedName>
</protein>
<proteinExistence type="predicted"/>
<dbReference type="EMBL" id="CP068570">
    <property type="protein sequence ID" value="QQZ50027.1"/>
    <property type="molecule type" value="Genomic_DNA"/>
</dbReference>
<evidence type="ECO:0000256" key="1">
    <source>
        <dbReference type="SAM" id="Phobius"/>
    </source>
</evidence>
<keyword evidence="1" id="KW-0812">Transmembrane</keyword>
<organism evidence="2">
    <name type="scientific">Phenylobacterium glaciei</name>
    <dbReference type="NCBI Taxonomy" id="2803784"/>
    <lineage>
        <taxon>Bacteria</taxon>
        <taxon>Pseudomonadati</taxon>
        <taxon>Pseudomonadota</taxon>
        <taxon>Alphaproteobacteria</taxon>
        <taxon>Caulobacterales</taxon>
        <taxon>Caulobacteraceae</taxon>
        <taxon>Phenylobacterium</taxon>
    </lineage>
</organism>
<accession>A0A974S9X2</accession>
<dbReference type="AlphaFoldDB" id="A0A974S9X2"/>
<gene>
    <name evidence="2" type="ORF">JKL49_25895</name>
</gene>
<sequence length="92" mass="10091">MIDLRAPPMKHGATEVEFVLRRLAMFKFLRTKLTLLYAALFGVTLILISVAVFSAISSAAQHQVRGELTASGTVFDRVWSLRSSNCARAPPA</sequence>
<evidence type="ECO:0000313" key="2">
    <source>
        <dbReference type="EMBL" id="QQZ50027.1"/>
    </source>
</evidence>